<dbReference type="Gene3D" id="3.30.1490.20">
    <property type="entry name" value="ATP-grasp fold, A domain"/>
    <property type="match status" value="1"/>
</dbReference>
<dbReference type="AlphaFoldDB" id="A0A3P3VUN5"/>
<accession>A0A3P3VUN5</accession>
<name>A0A3P3VUN5_9GAMM</name>
<dbReference type="GO" id="GO:0005524">
    <property type="term" value="F:ATP binding"/>
    <property type="evidence" value="ECO:0007669"/>
    <property type="project" value="UniProtKB-KW"/>
</dbReference>
<dbReference type="Pfam" id="PF19045">
    <property type="entry name" value="Ligase_CoA_2"/>
    <property type="match status" value="1"/>
</dbReference>
<dbReference type="Gene3D" id="3.40.50.261">
    <property type="entry name" value="Succinyl-CoA synthetase domains"/>
    <property type="match status" value="2"/>
</dbReference>
<dbReference type="InterPro" id="IPR013815">
    <property type="entry name" value="ATP_grasp_subdomain_1"/>
</dbReference>
<evidence type="ECO:0000256" key="3">
    <source>
        <dbReference type="ARBA" id="ARBA00022840"/>
    </source>
</evidence>
<dbReference type="Pfam" id="PF13380">
    <property type="entry name" value="CoA_binding_2"/>
    <property type="match status" value="1"/>
</dbReference>
<dbReference type="SUPFAM" id="SSF56059">
    <property type="entry name" value="Glutathione synthetase ATP-binding domain-like"/>
    <property type="match status" value="1"/>
</dbReference>
<protein>
    <submittedName>
        <fullName evidence="6">GNAT family N-acetyltransferase</fullName>
    </submittedName>
</protein>
<dbReference type="InterPro" id="IPR051538">
    <property type="entry name" value="Acyl-CoA_Synth/Transferase"/>
</dbReference>
<reference evidence="6 7" key="2">
    <citation type="submission" date="2018-12" db="EMBL/GenBank/DDBJ databases">
        <title>Simiduia agarivorans gen. nov., sp. nov., a marine, agarolytic bacterium isolated from shallow coastal water from Keelung, Taiwan.</title>
        <authorList>
            <person name="Shieh W.Y."/>
        </authorList>
    </citation>
    <scope>NUCLEOTIDE SEQUENCE [LARGE SCALE GENOMIC DNA]</scope>
    <source>
        <strain evidence="6 7">GTF-13</strain>
    </source>
</reference>
<dbReference type="Gene3D" id="3.40.50.720">
    <property type="entry name" value="NAD(P)-binding Rossmann-like Domain"/>
    <property type="match status" value="1"/>
</dbReference>
<dbReference type="InterPro" id="IPR016102">
    <property type="entry name" value="Succinyl-CoA_synth-like"/>
</dbReference>
<comment type="similarity">
    <text evidence="4">In the N-terminal section; belongs to the acetate CoA ligase alpha subunit family.</text>
</comment>
<dbReference type="PANTHER" id="PTHR43334:SF1">
    <property type="entry name" value="3-HYDROXYPROPIONATE--COA LIGASE [ADP-FORMING]"/>
    <property type="match status" value="1"/>
</dbReference>
<dbReference type="GO" id="GO:0043758">
    <property type="term" value="F:acetate-CoA ligase (ADP-forming) activity"/>
    <property type="evidence" value="ECO:0007669"/>
    <property type="project" value="InterPro"/>
</dbReference>
<evidence type="ECO:0000256" key="4">
    <source>
        <dbReference type="ARBA" id="ARBA00060888"/>
    </source>
</evidence>
<evidence type="ECO:0000256" key="1">
    <source>
        <dbReference type="ARBA" id="ARBA00022598"/>
    </source>
</evidence>
<dbReference type="Pfam" id="PF13302">
    <property type="entry name" value="Acetyltransf_3"/>
    <property type="match status" value="1"/>
</dbReference>
<dbReference type="InterPro" id="IPR000182">
    <property type="entry name" value="GNAT_dom"/>
</dbReference>
<sequence>MSQKNIAQLLRPKSVAVIGASNNPKRAGYIIMRNLLQGGFSGPIMPVSPKYEAVGGVLAYPSIDTLPTIPDLAILCTSARRVPEIIEQLGIKGTRSAIVLAAGLSNRMNVEGQTIKEAMLESARRHKVRILGPNSLGMIIPAIGLNASFSHTPALPGKIALISQSAAICTTILDWAKPKGIGFSNFISLGDASDVDFGELIDYLCRDTHTRAILLCIDSIQNRRTFMSAARAASRNKPVLVFKAGRTLEGAIATHLHTGGISGSDAVYDAAIRRSGMLRVKDLHELFAAVETLAHDKPLKGEKLAIITNGGGPAVMAIDTLIERQGRLAELSDELKQKLQQLMPPGWVPGNPIDLLGDAPPKRYGDILKLLLESKEADAILVMHAPAAAAPATDFANTVIETLSTCKPRQCPNIFTNWTGEETVQEARRLFAKADIPTFRTPAGAVGAFMHMVEYRRNQKLLLETPESVPENVITDTEAAHATIATALEQQNMQLETYEAGPILSAYGIQSIPTLIAEDPQQAASLAKQLQFPVALKLLCDEIRYKSEVGGVVLNLNSTSEVLTSAEAMLSRVASAYPAARVDGLVLQPMAQRAGAQEIRIAVQTDPVFGPVILLGEGGSDWDVTRDAAVALPPLNMALARYLVIQALADNKLKDRRFPEGLDRHSLGILLTQVSHLITDCPEIVEIDLNPALVTGSEIVVLDATIKLQPTPENPALRMAIRPYPKSLEEVRTLRDGSSVLLRPIRPEDEPSHKAFDLSLTREDRYKRFFGEVGEMTHEDMAHLTQIDYDREMAFIATRKQSGVDTTLGVVRVHVDPDNTEAEFAVILRPDTQGQGLGRMLMEKVINYCRQQQIDEIMGYTMPENRGMIELSRKLGFKVKFMLEDGMVEMRMPLKETSAD</sequence>
<dbReference type="InterPro" id="IPR036291">
    <property type="entry name" value="NAD(P)-bd_dom_sf"/>
</dbReference>
<dbReference type="PANTHER" id="PTHR43334">
    <property type="entry name" value="ACETATE--COA LIGASE [ADP-FORMING]"/>
    <property type="match status" value="1"/>
</dbReference>
<dbReference type="SMART" id="SM00881">
    <property type="entry name" value="CoA_binding"/>
    <property type="match status" value="1"/>
</dbReference>
<feature type="domain" description="N-acetyltransferase" evidence="5">
    <location>
        <begin position="740"/>
        <end position="895"/>
    </location>
</feature>
<evidence type="ECO:0000256" key="2">
    <source>
        <dbReference type="ARBA" id="ARBA00022741"/>
    </source>
</evidence>
<dbReference type="InterPro" id="IPR003781">
    <property type="entry name" value="CoA-bd"/>
</dbReference>
<dbReference type="RefSeq" id="WP_125015762.1">
    <property type="nucleotide sequence ID" value="NZ_QWEZ01000001.1"/>
</dbReference>
<dbReference type="InterPro" id="IPR016181">
    <property type="entry name" value="Acyl_CoA_acyltransferase"/>
</dbReference>
<comment type="caution">
    <text evidence="6">The sequence shown here is derived from an EMBL/GenBank/DDBJ whole genome shotgun (WGS) entry which is preliminary data.</text>
</comment>
<dbReference type="Gene3D" id="3.40.630.30">
    <property type="match status" value="1"/>
</dbReference>
<dbReference type="Pfam" id="PF13607">
    <property type="entry name" value="Succ_CoA_lig"/>
    <property type="match status" value="1"/>
</dbReference>
<proteinExistence type="inferred from homology"/>
<dbReference type="Proteomes" id="UP000280792">
    <property type="component" value="Unassembled WGS sequence"/>
</dbReference>
<dbReference type="Gene3D" id="3.30.470.20">
    <property type="entry name" value="ATP-grasp fold, B domain"/>
    <property type="match status" value="1"/>
</dbReference>
<gene>
    <name evidence="6" type="ORF">D0544_09825</name>
</gene>
<reference evidence="6 7" key="1">
    <citation type="submission" date="2018-08" db="EMBL/GenBank/DDBJ databases">
        <authorList>
            <person name="Khan S.A."/>
        </authorList>
    </citation>
    <scope>NUCLEOTIDE SEQUENCE [LARGE SCALE GENOMIC DNA]</scope>
    <source>
        <strain evidence="6 7">GTF-13</strain>
    </source>
</reference>
<dbReference type="Pfam" id="PF13549">
    <property type="entry name" value="ATP-grasp_5"/>
    <property type="match status" value="1"/>
</dbReference>
<keyword evidence="1" id="KW-0436">Ligase</keyword>
<keyword evidence="3" id="KW-0067">ATP-binding</keyword>
<keyword evidence="6" id="KW-0808">Transferase</keyword>
<dbReference type="InterPro" id="IPR043938">
    <property type="entry name" value="Ligase_CoA_dom"/>
</dbReference>
<dbReference type="FunFam" id="3.30.1490.20:FF:000020">
    <property type="entry name" value="Protein lysine acetyltransferase"/>
    <property type="match status" value="1"/>
</dbReference>
<keyword evidence="7" id="KW-1185">Reference proteome</keyword>
<dbReference type="SUPFAM" id="SSF55729">
    <property type="entry name" value="Acyl-CoA N-acyltransferases (Nat)"/>
    <property type="match status" value="1"/>
</dbReference>
<dbReference type="SUPFAM" id="SSF52210">
    <property type="entry name" value="Succinyl-CoA synthetase domains"/>
    <property type="match status" value="2"/>
</dbReference>
<evidence type="ECO:0000313" key="7">
    <source>
        <dbReference type="Proteomes" id="UP000280792"/>
    </source>
</evidence>
<organism evidence="6 7">
    <name type="scientific">Aestuariirhabdus litorea</name>
    <dbReference type="NCBI Taxonomy" id="2528527"/>
    <lineage>
        <taxon>Bacteria</taxon>
        <taxon>Pseudomonadati</taxon>
        <taxon>Pseudomonadota</taxon>
        <taxon>Gammaproteobacteria</taxon>
        <taxon>Oceanospirillales</taxon>
        <taxon>Aestuariirhabdaceae</taxon>
        <taxon>Aestuariirhabdus</taxon>
    </lineage>
</organism>
<keyword evidence="2" id="KW-0547">Nucleotide-binding</keyword>
<dbReference type="InterPro" id="IPR032875">
    <property type="entry name" value="Succ_CoA_lig_flav_dom"/>
</dbReference>
<evidence type="ECO:0000313" key="6">
    <source>
        <dbReference type="EMBL" id="RRJ85336.1"/>
    </source>
</evidence>
<dbReference type="CDD" id="cd04301">
    <property type="entry name" value="NAT_SF"/>
    <property type="match status" value="1"/>
</dbReference>
<dbReference type="EMBL" id="QWEZ01000001">
    <property type="protein sequence ID" value="RRJ85336.1"/>
    <property type="molecule type" value="Genomic_DNA"/>
</dbReference>
<dbReference type="PROSITE" id="PS51186">
    <property type="entry name" value="GNAT"/>
    <property type="match status" value="1"/>
</dbReference>
<dbReference type="GO" id="GO:0016747">
    <property type="term" value="F:acyltransferase activity, transferring groups other than amino-acyl groups"/>
    <property type="evidence" value="ECO:0007669"/>
    <property type="project" value="InterPro"/>
</dbReference>
<evidence type="ECO:0000259" key="5">
    <source>
        <dbReference type="PROSITE" id="PS51186"/>
    </source>
</evidence>
<dbReference type="SUPFAM" id="SSF51735">
    <property type="entry name" value="NAD(P)-binding Rossmann-fold domains"/>
    <property type="match status" value="1"/>
</dbReference>